<organism evidence="7 8">
    <name type="scientific">Variovorax ureilyticus</name>
    <dbReference type="NCBI Taxonomy" id="1836198"/>
    <lineage>
        <taxon>Bacteria</taxon>
        <taxon>Pseudomonadati</taxon>
        <taxon>Pseudomonadota</taxon>
        <taxon>Betaproteobacteria</taxon>
        <taxon>Burkholderiales</taxon>
        <taxon>Comamonadaceae</taxon>
        <taxon>Variovorax</taxon>
    </lineage>
</organism>
<accession>A0ABU8VLY2</accession>
<name>A0ABU8VLY2_9BURK</name>
<dbReference type="EMBL" id="JBBKZU010000011">
    <property type="protein sequence ID" value="MEJ8814157.1"/>
    <property type="molecule type" value="Genomic_DNA"/>
</dbReference>
<evidence type="ECO:0000259" key="6">
    <source>
        <dbReference type="Pfam" id="PF13458"/>
    </source>
</evidence>
<dbReference type="SUPFAM" id="SSF53822">
    <property type="entry name" value="Periplasmic binding protein-like I"/>
    <property type="match status" value="1"/>
</dbReference>
<dbReference type="PANTHER" id="PTHR30483">
    <property type="entry name" value="LEUCINE-SPECIFIC-BINDING PROTEIN"/>
    <property type="match status" value="1"/>
</dbReference>
<dbReference type="InterPro" id="IPR028081">
    <property type="entry name" value="Leu-bd"/>
</dbReference>
<proteinExistence type="inferred from homology"/>
<keyword evidence="8" id="KW-1185">Reference proteome</keyword>
<comment type="similarity">
    <text evidence="1">Belongs to the leucine-binding protein family.</text>
</comment>
<evidence type="ECO:0000256" key="3">
    <source>
        <dbReference type="ARBA" id="ARBA00022729"/>
    </source>
</evidence>
<keyword evidence="2" id="KW-0813">Transport</keyword>
<dbReference type="Gene3D" id="3.40.50.2300">
    <property type="match status" value="2"/>
</dbReference>
<dbReference type="PRINTS" id="PR00337">
    <property type="entry name" value="LEUILEVALBP"/>
</dbReference>
<gene>
    <name evidence="7" type="ORF">WKW77_23935</name>
</gene>
<reference evidence="7 8" key="1">
    <citation type="submission" date="2024-03" db="EMBL/GenBank/DDBJ databases">
        <title>Novel species of the genus Variovorax.</title>
        <authorList>
            <person name="Liu Q."/>
            <person name="Xin Y.-H."/>
        </authorList>
    </citation>
    <scope>NUCLEOTIDE SEQUENCE [LARGE SCALE GENOMIC DNA]</scope>
    <source>
        <strain evidence="7 8">KACC 18899</strain>
    </source>
</reference>
<dbReference type="InterPro" id="IPR000709">
    <property type="entry name" value="Leu_Ile_Val-bd"/>
</dbReference>
<feature type="signal peptide" evidence="5">
    <location>
        <begin position="1"/>
        <end position="28"/>
    </location>
</feature>
<protein>
    <submittedName>
        <fullName evidence="7">ABC transporter substrate-binding protein</fullName>
    </submittedName>
</protein>
<evidence type="ECO:0000313" key="7">
    <source>
        <dbReference type="EMBL" id="MEJ8814157.1"/>
    </source>
</evidence>
<evidence type="ECO:0000256" key="2">
    <source>
        <dbReference type="ARBA" id="ARBA00022448"/>
    </source>
</evidence>
<evidence type="ECO:0000313" key="8">
    <source>
        <dbReference type="Proteomes" id="UP001365846"/>
    </source>
</evidence>
<feature type="chain" id="PRO_5046081164" evidence="5">
    <location>
        <begin position="29"/>
        <end position="377"/>
    </location>
</feature>
<dbReference type="Pfam" id="PF13458">
    <property type="entry name" value="Peripla_BP_6"/>
    <property type="match status" value="1"/>
</dbReference>
<dbReference type="PANTHER" id="PTHR30483:SF6">
    <property type="entry name" value="PERIPLASMIC BINDING PROTEIN OF ABC TRANSPORTER FOR NATURAL AMINO ACIDS"/>
    <property type="match status" value="1"/>
</dbReference>
<comment type="caution">
    <text evidence="7">The sequence shown here is derived from an EMBL/GenBank/DDBJ whole genome shotgun (WGS) entry which is preliminary data.</text>
</comment>
<evidence type="ECO:0000256" key="1">
    <source>
        <dbReference type="ARBA" id="ARBA00010062"/>
    </source>
</evidence>
<dbReference type="InterPro" id="IPR051010">
    <property type="entry name" value="BCAA_transport"/>
</dbReference>
<keyword evidence="3 5" id="KW-0732">Signal</keyword>
<keyword evidence="4" id="KW-0029">Amino-acid transport</keyword>
<evidence type="ECO:0000256" key="4">
    <source>
        <dbReference type="ARBA" id="ARBA00022970"/>
    </source>
</evidence>
<dbReference type="InterPro" id="IPR028082">
    <property type="entry name" value="Peripla_BP_I"/>
</dbReference>
<evidence type="ECO:0000256" key="5">
    <source>
        <dbReference type="SAM" id="SignalP"/>
    </source>
</evidence>
<sequence>MKKNPSIPFLRAGWIGTAALVLAAPAMADALIGVSLPQTGPKALVGRNFKQGVELAVSEINAAGGVLGKPLEVVFEDDQGDNPNGAINAVNKLMQVSKVPVMIGPHYSVTQMATQKTYCNGKVVSLTGGTSVAITHSGCNYVIRTRSDDDVQAKALIDYAQKELKAGEKTAVFYANDDFGKSGQARVVAQMAALGLKPAAVESHNPSDKDYSAQLAKLQKSGAELVILWAHDTDAALILRQAKQFGLPFKFAGAVLSEDAFLKLAGNAAEGSMSASYFVPTDPNPAVQAFVKKYEARYKMAPDVWSATYYDATILAARAINEAKGNDPERIRAAFSNVSYNGLLADYKCDKAGDCNKQVNIVEIKGGQPVVRSAVRY</sequence>
<dbReference type="CDD" id="cd19986">
    <property type="entry name" value="PBP1_ABC_HAAT-like"/>
    <property type="match status" value="1"/>
</dbReference>
<dbReference type="RefSeq" id="WP_340359383.1">
    <property type="nucleotide sequence ID" value="NZ_JBBKZU010000011.1"/>
</dbReference>
<dbReference type="Proteomes" id="UP001365846">
    <property type="component" value="Unassembled WGS sequence"/>
</dbReference>
<feature type="domain" description="Leucine-binding protein" evidence="6">
    <location>
        <begin position="32"/>
        <end position="367"/>
    </location>
</feature>